<evidence type="ECO:0000313" key="4">
    <source>
        <dbReference type="Proteomes" id="UP000435304"/>
    </source>
</evidence>
<dbReference type="InterPro" id="IPR006680">
    <property type="entry name" value="Amidohydro-rel"/>
</dbReference>
<dbReference type="InterPro" id="IPR032466">
    <property type="entry name" value="Metal_Hydrolase"/>
</dbReference>
<proteinExistence type="inferred from homology"/>
<dbReference type="Gene3D" id="3.20.20.140">
    <property type="entry name" value="Metal-dependent hydrolases"/>
    <property type="match status" value="1"/>
</dbReference>
<evidence type="ECO:0000313" key="3">
    <source>
        <dbReference type="EMBL" id="MVA76210.1"/>
    </source>
</evidence>
<dbReference type="AlphaFoldDB" id="A0A6A9V0Z4"/>
<dbReference type="Proteomes" id="UP000435304">
    <property type="component" value="Unassembled WGS sequence"/>
</dbReference>
<evidence type="ECO:0000256" key="1">
    <source>
        <dbReference type="ARBA" id="ARBA00038310"/>
    </source>
</evidence>
<protein>
    <submittedName>
        <fullName evidence="3">Amidohydrolase family protein</fullName>
    </submittedName>
</protein>
<comment type="caution">
    <text evidence="3">The sequence shown here is derived from an EMBL/GenBank/DDBJ whole genome shotgun (WGS) entry which is preliminary data.</text>
</comment>
<keyword evidence="3" id="KW-0378">Hydrolase</keyword>
<comment type="similarity">
    <text evidence="1">Belongs to the metallo-dependent hydrolases superfamily.</text>
</comment>
<keyword evidence="4" id="KW-1185">Reference proteome</keyword>
<sequence>MSEAVTRVSRAGHRTVQRWAASCRISGSPSKGTAALDVVDTHLHLWDTQRLRYPWLDATPELARPHLVEQAAVDVPAAASVVVQADCLPEQSLDEVRWVEEQAEAGRGSGLRLVAMVAAAPVDGPGLVDHLDRLAEHPLVTGVRRLLQDEPEGAVVTDAMLAGLAEVAERNLVFDVTVRHTQLGEVVELVRRSPSVRFVLDHLGKPPLRRPELRDGWLHDVRALAGQPNVVLKVSGLGAESDPDQPLAEQAAWYVRRGLELFGTDRAVVGSDWPVSSLGSAPGRSWSEWVGLVARESGASGTELDELLRGTARRTYRWDVR</sequence>
<dbReference type="EMBL" id="WPCU01000005">
    <property type="protein sequence ID" value="MVA76210.1"/>
    <property type="molecule type" value="Genomic_DNA"/>
</dbReference>
<dbReference type="PANTHER" id="PTHR43569:SF2">
    <property type="entry name" value="AMIDOHYDROLASE-RELATED DOMAIN-CONTAINING PROTEIN"/>
    <property type="match status" value="1"/>
</dbReference>
<name>A0A6A9V0Z4_9ACTN</name>
<dbReference type="PANTHER" id="PTHR43569">
    <property type="entry name" value="AMIDOHYDROLASE"/>
    <property type="match status" value="1"/>
</dbReference>
<dbReference type="Pfam" id="PF04909">
    <property type="entry name" value="Amidohydro_2"/>
    <property type="match status" value="1"/>
</dbReference>
<reference evidence="3 4" key="1">
    <citation type="submission" date="2019-12" db="EMBL/GenBank/DDBJ databases">
        <title>Auraticoccus cholistani sp. nov., an actinomycete isolated from soil of Cholistan desert.</title>
        <authorList>
            <person name="Cheema M.T."/>
        </authorList>
    </citation>
    <scope>NUCLEOTIDE SEQUENCE [LARGE SCALE GENOMIC DNA]</scope>
    <source>
        <strain evidence="3 4">F435</strain>
    </source>
</reference>
<evidence type="ECO:0000259" key="2">
    <source>
        <dbReference type="Pfam" id="PF04909"/>
    </source>
</evidence>
<accession>A0A6A9V0Z4</accession>
<feature type="domain" description="Amidohydrolase-related" evidence="2">
    <location>
        <begin position="39"/>
        <end position="317"/>
    </location>
</feature>
<dbReference type="InterPro" id="IPR052350">
    <property type="entry name" value="Metallo-dep_Lactonases"/>
</dbReference>
<organism evidence="3 4">
    <name type="scientific">Auraticoccus cholistanensis</name>
    <dbReference type="NCBI Taxonomy" id="2656650"/>
    <lineage>
        <taxon>Bacteria</taxon>
        <taxon>Bacillati</taxon>
        <taxon>Actinomycetota</taxon>
        <taxon>Actinomycetes</taxon>
        <taxon>Propionibacteriales</taxon>
        <taxon>Propionibacteriaceae</taxon>
        <taxon>Auraticoccus</taxon>
    </lineage>
</organism>
<dbReference type="GO" id="GO:0016787">
    <property type="term" value="F:hydrolase activity"/>
    <property type="evidence" value="ECO:0007669"/>
    <property type="project" value="UniProtKB-KW"/>
</dbReference>
<dbReference type="SUPFAM" id="SSF51556">
    <property type="entry name" value="Metallo-dependent hydrolases"/>
    <property type="match status" value="1"/>
</dbReference>
<gene>
    <name evidence="3" type="ORF">GC722_09260</name>
</gene>